<dbReference type="SUPFAM" id="SSF49785">
    <property type="entry name" value="Galactose-binding domain-like"/>
    <property type="match status" value="1"/>
</dbReference>
<dbReference type="Gene3D" id="2.60.120.260">
    <property type="entry name" value="Galactose-binding domain-like"/>
    <property type="match status" value="1"/>
</dbReference>
<dbReference type="InterPro" id="IPR008979">
    <property type="entry name" value="Galactose-bd-like_sf"/>
</dbReference>
<accession>A0A2K8U8U4</accession>
<dbReference type="Proteomes" id="UP000232638">
    <property type="component" value="Chromosome"/>
</dbReference>
<feature type="chain" id="PRO_5014720051" description="Glycoside hydrolase 123 C-terminal domain-containing protein" evidence="1">
    <location>
        <begin position="37"/>
        <end position="1134"/>
    </location>
</feature>
<dbReference type="KEGG" id="tsy:THSYN_14360"/>
<dbReference type="OrthoDB" id="7783360at2"/>
<evidence type="ECO:0000256" key="1">
    <source>
        <dbReference type="SAM" id="SignalP"/>
    </source>
</evidence>
<gene>
    <name evidence="2" type="ORF">THSYN_14360</name>
</gene>
<feature type="signal peptide" evidence="1">
    <location>
        <begin position="1"/>
        <end position="36"/>
    </location>
</feature>
<dbReference type="AlphaFoldDB" id="A0A2K8U8U4"/>
<sequence>MRPTPPAPSPVPRPVLRLVFGPLCLIALALGQPCPAAAPASAPASIQGPDLVVNGDFEQAGGSASAPFPGWTFFSWDGAAQAAPDREARPSGGTTVHLHGTAPGKAAIHQRLHLVPGRYRLSALAASWGLRPGRDNLGGRLLLELPGSRPAMVKLPQGDQDWTPVDLVFEVTKETDSTLYCFLYGPGDLWLDEVRLTALAPDDPSPTGVQPAAASREPLRFTPPLVAADLLLAGYCADPEQAARPHCRRLAAADRAALIPPRHPGPRVLAAFDPPRSIGDGAGHVDLTPGKGLPTDWSGYDYLDLQIRNPGARPVDGLVEIRDARTANYWSRVNWYTRFLPGEQRLRIPLQVFVGEKSVIKERRRLALDAITRLFISVSGAGQVQVMDARLTSDPPYRNDFARLLKLDGGTETSPVMGGFSPLTADLGYRPGRGYGFDPATRIPKSEDRRHPDNLLRDWLSIASGGLRFDLPDGDYGVWLMLEDPGYWEYVQNYDRRAVLAQGTEVYTDRMTPESLLARIFAHQHTEDLPGNDIWTRYIRGRYRPIEFQVRVTDGQLRLDFTAGAAKTFANTLSALLIWPMTEDRQARAFIEELWERLHEQYRNEYAEDREPSPAAAGATVAPAPGPIPELRVFHRHWGQDLKAADRPRPDESVARIEITLAQGELEPLTLDLYALAGLTLTAAELDLPGLRADPYQVRHKLTRTTDDGARYAMLPRLLDPLTLPLQLPAGQSRRLWFSVSPQADCPAGTHEGTLRLTLGDGRRLSLPVAATVRPWPLPVANQPFGWLGSVPVYTESAFPAALAAKRAADIAPALELVRRHGMTAFTGGIGGVLPTKGASGLAIDFSTLDAVLTQGAPFPFPPHSYGGLAPRGIGFERYQVGDTQHAFGAPYPEVLARVLAATRAHLAGADRLEPIYTVGDEPSGAGIAQSAALADALRAAGARSSVFTSITDAKSPAAALVGRVDQVFLTHHNAWALGQIRAADGQCGTYNLGGRYARGLYQYRLHRLGCRAGYFQFAFNATHVDPYYALDGREDDFAAAFPTDQPGVLIPTQDLARFGEAIDDYRYLQALETAIARGGDRPAATRAARWLDDLLNGLEVDHRALTAPPLDDQALDRMRAQAAAFIDELGGTR</sequence>
<dbReference type="RefSeq" id="WP_100919758.1">
    <property type="nucleotide sequence ID" value="NZ_CP020370.1"/>
</dbReference>
<keyword evidence="1" id="KW-0732">Signal</keyword>
<keyword evidence="3" id="KW-1185">Reference proteome</keyword>
<name>A0A2K8U8U4_9GAMM</name>
<organism evidence="2 3">
    <name type="scientific">Candidatus Thiodictyon syntrophicum</name>
    <dbReference type="NCBI Taxonomy" id="1166950"/>
    <lineage>
        <taxon>Bacteria</taxon>
        <taxon>Pseudomonadati</taxon>
        <taxon>Pseudomonadota</taxon>
        <taxon>Gammaproteobacteria</taxon>
        <taxon>Chromatiales</taxon>
        <taxon>Chromatiaceae</taxon>
        <taxon>Thiodictyon</taxon>
    </lineage>
</organism>
<dbReference type="EMBL" id="CP020370">
    <property type="protein sequence ID" value="AUB82006.1"/>
    <property type="molecule type" value="Genomic_DNA"/>
</dbReference>
<evidence type="ECO:0000313" key="3">
    <source>
        <dbReference type="Proteomes" id="UP000232638"/>
    </source>
</evidence>
<dbReference type="Gene3D" id="2.60.120.430">
    <property type="entry name" value="Galactose-binding lectin"/>
    <property type="match status" value="1"/>
</dbReference>
<proteinExistence type="predicted"/>
<protein>
    <recommendedName>
        <fullName evidence="4">Glycoside hydrolase 123 C-terminal domain-containing protein</fullName>
    </recommendedName>
</protein>
<evidence type="ECO:0008006" key="4">
    <source>
        <dbReference type="Google" id="ProtNLM"/>
    </source>
</evidence>
<reference evidence="2 3" key="1">
    <citation type="submission" date="2017-03" db="EMBL/GenBank/DDBJ databases">
        <title>Complete genome sequence of Candidatus 'Thiodictyon syntrophicum' sp. nov. strain Cad16T, a photolithoautotroph purple sulfur bacterium isolated from an alpine meromictic lake.</title>
        <authorList>
            <person name="Luedin S.M."/>
            <person name="Pothier J.F."/>
            <person name="Danza F."/>
            <person name="Storelli N."/>
            <person name="Wittwer M."/>
            <person name="Tonolla M."/>
        </authorList>
    </citation>
    <scope>NUCLEOTIDE SEQUENCE [LARGE SCALE GENOMIC DNA]</scope>
    <source>
        <strain evidence="2 3">Cad16T</strain>
    </source>
</reference>
<evidence type="ECO:0000313" key="2">
    <source>
        <dbReference type="EMBL" id="AUB82006.1"/>
    </source>
</evidence>